<feature type="domain" description="Mce/MlaD" evidence="2">
    <location>
        <begin position="39"/>
        <end position="133"/>
    </location>
</feature>
<keyword evidence="1" id="KW-0175">Coiled coil</keyword>
<feature type="coiled-coil region" evidence="1">
    <location>
        <begin position="214"/>
        <end position="263"/>
    </location>
</feature>
<evidence type="ECO:0000256" key="1">
    <source>
        <dbReference type="SAM" id="Coils"/>
    </source>
</evidence>
<dbReference type="EMBL" id="CP042906">
    <property type="protein sequence ID" value="QEX15950.1"/>
    <property type="molecule type" value="Genomic_DNA"/>
</dbReference>
<dbReference type="PANTHER" id="PTHR33371">
    <property type="entry name" value="INTERMEMBRANE PHOSPHOLIPID TRANSPORT SYSTEM BINDING PROTEIN MLAD-RELATED"/>
    <property type="match status" value="1"/>
</dbReference>
<dbReference type="AlphaFoldDB" id="A0A5J6MI72"/>
<name>A0A5J6MI72_9PROT</name>
<dbReference type="OrthoDB" id="9806984at2"/>
<proteinExistence type="predicted"/>
<dbReference type="Proteomes" id="UP000326202">
    <property type="component" value="Chromosome"/>
</dbReference>
<reference evidence="3 4" key="1">
    <citation type="submission" date="2019-08" db="EMBL/GenBank/DDBJ databases">
        <title>Hyperibacter terrae gen. nov., sp. nov. and Hyperibacter viscosus sp. nov., two new members in the family Rhodospirillaceae isolated from the rhizosphere of Hypericum perforatum.</title>
        <authorList>
            <person name="Noviana Z."/>
        </authorList>
    </citation>
    <scope>NUCLEOTIDE SEQUENCE [LARGE SCALE GENOMIC DNA]</scope>
    <source>
        <strain evidence="3 4">R5913</strain>
    </source>
</reference>
<sequence length="339" mass="36222">MAKKSNPKLIGAFVLGAIALAIAGAVAFGGTKFLEPKQKAVLYFEGSLGGLAIGAPVNFRGVQVGTVTDISINYNIDEQTLKIPVIIQIFPNMLHVVAGKRDVNNLKILVERGLRAQLVVQSLVTGQASVEFDFHPDTPIRLVGGATGLPEMPTIPSSMDELQANVSAVLAKLSKMPIDEISAQVSGAILNLQQMLTDASTMIKGVNEQITPTLANLQATTQQANDLMVAANDRLQMKEGEPLQTLNDTLNDYGKLADQLQGKTNVLTTDLQTTLKTLNAALASADDVVTLLERDLAKNPALLSQTTDTLREFKAMASSIRALADYLQRNPNALITGKH</sequence>
<dbReference type="InterPro" id="IPR052336">
    <property type="entry name" value="MlaD_Phospholipid_Transporter"/>
</dbReference>
<keyword evidence="4" id="KW-1185">Reference proteome</keyword>
<evidence type="ECO:0000313" key="4">
    <source>
        <dbReference type="Proteomes" id="UP000326202"/>
    </source>
</evidence>
<dbReference type="PANTHER" id="PTHR33371:SF4">
    <property type="entry name" value="INTERMEMBRANE PHOSPHOLIPID TRANSPORT SYSTEM BINDING PROTEIN MLAD"/>
    <property type="match status" value="1"/>
</dbReference>
<evidence type="ECO:0000259" key="2">
    <source>
        <dbReference type="Pfam" id="PF02470"/>
    </source>
</evidence>
<accession>A0A5J6MI72</accession>
<evidence type="ECO:0000313" key="3">
    <source>
        <dbReference type="EMBL" id="QEX15950.1"/>
    </source>
</evidence>
<dbReference type="KEGG" id="htq:FRZ44_12400"/>
<organism evidence="3 4">
    <name type="scientific">Hypericibacter terrae</name>
    <dbReference type="NCBI Taxonomy" id="2602015"/>
    <lineage>
        <taxon>Bacteria</taxon>
        <taxon>Pseudomonadati</taxon>
        <taxon>Pseudomonadota</taxon>
        <taxon>Alphaproteobacteria</taxon>
        <taxon>Rhodospirillales</taxon>
        <taxon>Dongiaceae</taxon>
        <taxon>Hypericibacter</taxon>
    </lineage>
</organism>
<dbReference type="Pfam" id="PF02470">
    <property type="entry name" value="MlaD"/>
    <property type="match status" value="1"/>
</dbReference>
<dbReference type="InterPro" id="IPR003399">
    <property type="entry name" value="Mce/MlaD"/>
</dbReference>
<dbReference type="RefSeq" id="WP_151176362.1">
    <property type="nucleotide sequence ID" value="NZ_CP042906.1"/>
</dbReference>
<protein>
    <submittedName>
        <fullName evidence="3">Paraquat-inducible protein B</fullName>
    </submittedName>
</protein>
<gene>
    <name evidence="3" type="ORF">FRZ44_12400</name>
</gene>